<feature type="region of interest" description="Disordered" evidence="11">
    <location>
        <begin position="939"/>
        <end position="1070"/>
    </location>
</feature>
<feature type="compositionally biased region" description="Polar residues" evidence="11">
    <location>
        <begin position="1038"/>
        <end position="1054"/>
    </location>
</feature>
<dbReference type="FunFam" id="2.60.120.260:FF:000002">
    <property type="entry name" value="Coagulation factor VIII"/>
    <property type="match status" value="2"/>
</dbReference>
<dbReference type="CDD" id="cd00057">
    <property type="entry name" value="FA58C"/>
    <property type="match status" value="2"/>
</dbReference>
<evidence type="ECO:0000256" key="2">
    <source>
        <dbReference type="ARBA" id="ARBA00010609"/>
    </source>
</evidence>
<evidence type="ECO:0000256" key="10">
    <source>
        <dbReference type="PIRSR" id="PIRSR000354-1"/>
    </source>
</evidence>
<name>A0A9Q1DW54_CONCO</name>
<dbReference type="PANTHER" id="PTHR46806">
    <property type="entry name" value="F5/8 TYPE C DOMAIN-CONTAINING PROTEIN"/>
    <property type="match status" value="1"/>
</dbReference>
<feature type="disulfide bond" evidence="10">
    <location>
        <begin position="169"/>
        <end position="195"/>
    </location>
</feature>
<dbReference type="Pfam" id="PF00754">
    <property type="entry name" value="F5_F8_type_C"/>
    <property type="match status" value="2"/>
</dbReference>
<feature type="compositionally biased region" description="Basic and acidic residues" evidence="11">
    <location>
        <begin position="1006"/>
        <end position="1017"/>
    </location>
</feature>
<evidence type="ECO:0000256" key="8">
    <source>
        <dbReference type="ARBA" id="ARBA00023157"/>
    </source>
</evidence>
<dbReference type="SUPFAM" id="SSF49503">
    <property type="entry name" value="Cupredoxins"/>
    <property type="match status" value="6"/>
</dbReference>
<dbReference type="Pfam" id="PF07731">
    <property type="entry name" value="Cu-oxidase_2"/>
    <property type="match status" value="1"/>
</dbReference>
<dbReference type="OrthoDB" id="2121828at2759"/>
<feature type="compositionally biased region" description="Low complexity" evidence="11">
    <location>
        <begin position="981"/>
        <end position="997"/>
    </location>
</feature>
<accession>A0A9Q1DW54</accession>
<dbReference type="EMBL" id="JAFJMO010000003">
    <property type="protein sequence ID" value="KAJ8282955.1"/>
    <property type="molecule type" value="Genomic_DNA"/>
</dbReference>
<evidence type="ECO:0000256" key="4">
    <source>
        <dbReference type="ARBA" id="ARBA00022723"/>
    </source>
</evidence>
<keyword evidence="15" id="KW-1185">Reference proteome</keyword>
<dbReference type="Gene3D" id="2.60.40.420">
    <property type="entry name" value="Cupredoxins - blue copper proteins"/>
    <property type="match status" value="5"/>
</dbReference>
<dbReference type="InterPro" id="IPR008972">
    <property type="entry name" value="Cupredoxin"/>
</dbReference>
<feature type="disulfide bond" evidence="10">
    <location>
        <begin position="634"/>
        <end position="715"/>
    </location>
</feature>
<dbReference type="Gene3D" id="2.60.120.260">
    <property type="entry name" value="Galactose-binding domain-like"/>
    <property type="match status" value="2"/>
</dbReference>
<dbReference type="InterPro" id="IPR033138">
    <property type="entry name" value="Cu_oxidase_CS"/>
</dbReference>
<keyword evidence="9" id="KW-0325">Glycoprotein</keyword>
<evidence type="ECO:0000256" key="1">
    <source>
        <dbReference type="ARBA" id="ARBA00004613"/>
    </source>
</evidence>
<dbReference type="PROSITE" id="PS00079">
    <property type="entry name" value="MULTICOPPER_OXIDASE1"/>
    <property type="match status" value="2"/>
</dbReference>
<feature type="signal peptide" evidence="12">
    <location>
        <begin position="1"/>
        <end position="20"/>
    </location>
</feature>
<evidence type="ECO:0000256" key="5">
    <source>
        <dbReference type="ARBA" id="ARBA00022729"/>
    </source>
</evidence>
<dbReference type="Pfam" id="PF07732">
    <property type="entry name" value="Cu-oxidase_3"/>
    <property type="match status" value="1"/>
</dbReference>
<feature type="disulfide bond" evidence="10">
    <location>
        <begin position="1269"/>
        <end position="1295"/>
    </location>
</feature>
<evidence type="ECO:0000256" key="7">
    <source>
        <dbReference type="ARBA" id="ARBA00022837"/>
    </source>
</evidence>
<dbReference type="PIRSF" id="PIRSF000354">
    <property type="entry name" value="Factors_V_VIII"/>
    <property type="match status" value="1"/>
</dbReference>
<dbReference type="SUPFAM" id="SSF49785">
    <property type="entry name" value="Galactose-binding domain-like"/>
    <property type="match status" value="2"/>
</dbReference>
<feature type="disulfide bond" evidence="10">
    <location>
        <begin position="261"/>
        <end position="342"/>
    </location>
</feature>
<evidence type="ECO:0000313" key="15">
    <source>
        <dbReference type="Proteomes" id="UP001152803"/>
    </source>
</evidence>
<dbReference type="FunFam" id="2.60.40.420:FF:000011">
    <property type="entry name" value="Coagulation factor VIII (Predicted)"/>
    <property type="match status" value="1"/>
</dbReference>
<feature type="chain" id="PRO_5040160355" description="F5/8 type C domain-containing protein" evidence="12">
    <location>
        <begin position="21"/>
        <end position="1771"/>
    </location>
</feature>
<evidence type="ECO:0000256" key="6">
    <source>
        <dbReference type="ARBA" id="ARBA00022737"/>
    </source>
</evidence>
<keyword evidence="5 12" id="KW-0732">Signal</keyword>
<dbReference type="InterPro" id="IPR008979">
    <property type="entry name" value="Galactose-bd-like_sf"/>
</dbReference>
<evidence type="ECO:0000256" key="3">
    <source>
        <dbReference type="ARBA" id="ARBA00022525"/>
    </source>
</evidence>
<dbReference type="InterPro" id="IPR000421">
    <property type="entry name" value="FA58C"/>
</dbReference>
<reference evidence="14" key="1">
    <citation type="journal article" date="2023" name="Science">
        <title>Genome structures resolve the early diversification of teleost fishes.</title>
        <authorList>
            <person name="Parey E."/>
            <person name="Louis A."/>
            <person name="Montfort J."/>
            <person name="Bouchez O."/>
            <person name="Roques C."/>
            <person name="Iampietro C."/>
            <person name="Lluch J."/>
            <person name="Castinel A."/>
            <person name="Donnadieu C."/>
            <person name="Desvignes T."/>
            <person name="Floi Bucao C."/>
            <person name="Jouanno E."/>
            <person name="Wen M."/>
            <person name="Mejri S."/>
            <person name="Dirks R."/>
            <person name="Jansen H."/>
            <person name="Henkel C."/>
            <person name="Chen W.J."/>
            <person name="Zahm M."/>
            <person name="Cabau C."/>
            <person name="Klopp C."/>
            <person name="Thompson A.W."/>
            <person name="Robinson-Rechavi M."/>
            <person name="Braasch I."/>
            <person name="Lecointre G."/>
            <person name="Bobe J."/>
            <person name="Postlethwait J.H."/>
            <person name="Berthelot C."/>
            <person name="Roest Crollius H."/>
            <person name="Guiguen Y."/>
        </authorList>
    </citation>
    <scope>NUCLEOTIDE SEQUENCE</scope>
    <source>
        <strain evidence="14">Concon-B</strain>
    </source>
</reference>
<dbReference type="GO" id="GO:0038023">
    <property type="term" value="F:signaling receptor activity"/>
    <property type="evidence" value="ECO:0007669"/>
    <property type="project" value="TreeGrafter"/>
</dbReference>
<comment type="similarity">
    <text evidence="2">Belongs to the multicopper oxidase family.</text>
</comment>
<dbReference type="GO" id="GO:0005507">
    <property type="term" value="F:copper ion binding"/>
    <property type="evidence" value="ECO:0007669"/>
    <property type="project" value="InterPro"/>
</dbReference>
<keyword evidence="4" id="KW-0479">Metal-binding</keyword>
<dbReference type="GO" id="GO:0005886">
    <property type="term" value="C:plasma membrane"/>
    <property type="evidence" value="ECO:0007669"/>
    <property type="project" value="TreeGrafter"/>
</dbReference>
<keyword evidence="3" id="KW-0964">Secreted</keyword>
<dbReference type="Proteomes" id="UP001152803">
    <property type="component" value="Unassembled WGS sequence"/>
</dbReference>
<feature type="disulfide bond" evidence="10">
    <location>
        <begin position="532"/>
        <end position="558"/>
    </location>
</feature>
<dbReference type="PROSITE" id="PS50022">
    <property type="entry name" value="FA58C_3"/>
    <property type="match status" value="2"/>
</dbReference>
<comment type="caution">
    <text evidence="14">The sequence shown here is derived from an EMBL/GenBank/DDBJ whole genome shotgun (WGS) entry which is preliminary data.</text>
</comment>
<sequence>MKTLWLILIFISVHMMETQAENREFYIAAVELGWDYRHQENLDVPLVQRKRILPSKNGVEQYMKAVYWEYKDSTFSTPKAKPPWMGILGPTIKAEVNDRVVVHFKNFASLPFSVCPVGISYWKQSEGAGYDDATSNQEKEDDAVPPGGYYRYVWDIQPANGPTLNDPECLTYSYTSQVDIIRDFNSGLFGTLLVCKAGSLKRASQEKIPEFILLFAIFDETKSWYGEGGVARERVMKARERKLHHTINGYANSTLEGLKMCRKTSVIWHMIGMGSSPEIHSIHFQDHTLQVQNHRKVSLEVTPMTLVTAEMKPAATGNFLISCQIHSHLKAGMSAFFTVEDCQEPADTLHKKHVVAPEDYADYDLENSVNAIIMNSVLMARSAKLRPKVWRHYIAVEETTWDYAPYLGERDRALASEYLEQGPQRIGKQYKKALYVEYTDDRFAKRKIVERELMGPVLRGEVGDQIEIVLKNWASRPFNIYPNDLTSIHASGGKDLLKGKAMRDFAVQPNETFVYLWKITSEDGPTPSDPKCLTRLYQSTIDPVRDVASGLIGPLVVCFRKTLDRRGHVLMSDKEKHLMFSVFDENKSWYIDENIKKYIKDPSTVTPNDHGFYNSNVMYNVNGFMFNNLRFTACLDDVIFWHVVNVGTQSNFLSVYFTGNIFERDKVHETVLTLFPMTGETISMEMETVGAWEISALDASLKNRGMSAKYSVNYCDQKLPLVDNPDYYYFLAEEEYQDNHIARSSSGKNRTLTIRACKRQVVNNTLATTANTTVHNLKPVCVMKRITVKQNVTAFSKGDIPEDVLQELDREIKKSSAEDRQSFPTESPEAYNTSKQSGSQADLVGTAVLNDTLPPESGKHLEKQPRVRKRAAEFLMIGHANTTPDLDTTPQTVPVEMEEEGNVSLPTPHVTLPSSTTDLDHKQFDEREELVTAEDIVEKKQEENATVGNLQNISNSPSTTLPSHSQEREENATVDNLQNISNSPSTTLPSLSQGSTLKSLMSTLDSKLHGGPEGDGVRRRHANGEGQGSKTPREHQENQVLKDNSDLGQGNFSQFGKERGGVNQTDSGHNALDEQSLDLQILDSQVNVSENANSTKQGLSLDYDDYSEETNSTRMDFDFEDDLNIRTPQGRYLNYYIAAEEVMWDYGIKKPQQLIKPREMRRGMRKYFPEYKKAVFRAYIDKDFNYPAARGELEEHLGIMGPVIQAEVNDLVIVTFKNLASRPYSFHLHGVYDRSQGAEDGEAVQPNEVRVYKWKITRRQGPSTVEFDCKSGAYYSNLNTEKDIHSGLIGPLIVCKTGTFHTLSKLQPGIQQFSLLFTVFDETKSWYLEENIQRFCRSTCTIKNDDPWFKIGNRFAAINGYVAETLPGLLVAQHRPVRWHLFNMGTGGEFHSVHFHGLPFTVRSDQEHRMGIYNLYPGAFGTVEMRPSMAGTWMVECTIGEHQLSGMRAKLLVYNSHCVEPLGMRTGMISDSQITDSGHYGSWESRLARLKLSGSINAWSAVNKQSWIQVDLLRPMLIHGVHTQGATHGLSESFVVQYTLSYSLDQEAWKTYKGNSTKQEMVFIGNLDGSRVKENHFSPPIMGRYIRLNPVTFQNRATLRLELFGSDVNSCSSPMGMERRLIPNQSISASSFLKTWFLTWNPSLARLNLDGKANAWRPKTNNPHEWLQVDFQEVKRVTGVVTQGARSMLTQMMVTEFTVSVSNDGRVWFSLQEEGSSRDKVFPGNNEHDEEFLNLFEPPVFTRYIRIQPKGWYNDIALRLEFLGCSTQQRL</sequence>
<dbReference type="PROSITE" id="PS01285">
    <property type="entry name" value="FA58C_1"/>
    <property type="match status" value="2"/>
</dbReference>
<dbReference type="InterPro" id="IPR050633">
    <property type="entry name" value="Neuropilin_MCO_CoagFactor"/>
</dbReference>
<feature type="compositionally biased region" description="Polar residues" evidence="11">
    <location>
        <begin position="944"/>
        <end position="964"/>
    </location>
</feature>
<evidence type="ECO:0000256" key="12">
    <source>
        <dbReference type="SAM" id="SignalP"/>
    </source>
</evidence>
<dbReference type="InterPro" id="IPR011706">
    <property type="entry name" value="Cu-oxidase_C"/>
</dbReference>
<dbReference type="InterPro" id="IPR024715">
    <property type="entry name" value="Factor_5/8-like"/>
</dbReference>
<dbReference type="GO" id="GO:0005576">
    <property type="term" value="C:extracellular region"/>
    <property type="evidence" value="ECO:0007669"/>
    <property type="project" value="UniProtKB-SubCell"/>
</dbReference>
<evidence type="ECO:0000259" key="13">
    <source>
        <dbReference type="PROSITE" id="PS50022"/>
    </source>
</evidence>
<proteinExistence type="inferred from homology"/>
<organism evidence="14 15">
    <name type="scientific">Conger conger</name>
    <name type="common">Conger eel</name>
    <name type="synonym">Muraena conger</name>
    <dbReference type="NCBI Taxonomy" id="82655"/>
    <lineage>
        <taxon>Eukaryota</taxon>
        <taxon>Metazoa</taxon>
        <taxon>Chordata</taxon>
        <taxon>Craniata</taxon>
        <taxon>Vertebrata</taxon>
        <taxon>Euteleostomi</taxon>
        <taxon>Actinopterygii</taxon>
        <taxon>Neopterygii</taxon>
        <taxon>Teleostei</taxon>
        <taxon>Anguilliformes</taxon>
        <taxon>Congridae</taxon>
        <taxon>Conger</taxon>
    </lineage>
</organism>
<feature type="region of interest" description="Disordered" evidence="11">
    <location>
        <begin position="815"/>
        <end position="840"/>
    </location>
</feature>
<feature type="disulfide bond" evidence="10">
    <location>
        <begin position="1336"/>
        <end position="1340"/>
    </location>
</feature>
<keyword evidence="8 10" id="KW-1015">Disulfide bond</keyword>
<protein>
    <recommendedName>
        <fullName evidence="13">F5/8 type C domain-containing protein</fullName>
    </recommendedName>
</protein>
<dbReference type="FunFam" id="2.60.40.420:FF:000028">
    <property type="entry name" value="Ceruloplasmin"/>
    <property type="match status" value="1"/>
</dbReference>
<feature type="domain" description="F5/8 type C" evidence="13">
    <location>
        <begin position="1458"/>
        <end position="1606"/>
    </location>
</feature>
<dbReference type="SMART" id="SM00231">
    <property type="entry name" value="FA58C"/>
    <property type="match status" value="2"/>
</dbReference>
<dbReference type="GO" id="GO:0016491">
    <property type="term" value="F:oxidoreductase activity"/>
    <property type="evidence" value="ECO:0007669"/>
    <property type="project" value="InterPro"/>
</dbReference>
<feature type="region of interest" description="Disordered" evidence="11">
    <location>
        <begin position="896"/>
        <end position="922"/>
    </location>
</feature>
<keyword evidence="6" id="KW-0677">Repeat</keyword>
<feature type="domain" description="F5/8 type C" evidence="13">
    <location>
        <begin position="1611"/>
        <end position="1765"/>
    </location>
</feature>
<gene>
    <name evidence="14" type="ORF">COCON_G00054740</name>
</gene>
<evidence type="ECO:0000256" key="9">
    <source>
        <dbReference type="ARBA" id="ARBA00023180"/>
    </source>
</evidence>
<comment type="subcellular location">
    <subcellularLocation>
        <location evidence="1">Secreted</location>
    </subcellularLocation>
</comment>
<dbReference type="InterPro" id="IPR011707">
    <property type="entry name" value="Cu-oxidase-like_N"/>
</dbReference>
<evidence type="ECO:0000313" key="14">
    <source>
        <dbReference type="EMBL" id="KAJ8282955.1"/>
    </source>
</evidence>
<feature type="compositionally biased region" description="Polar residues" evidence="11">
    <location>
        <begin position="822"/>
        <end position="840"/>
    </location>
</feature>
<evidence type="ECO:0000256" key="11">
    <source>
        <dbReference type="SAM" id="MobiDB-lite"/>
    </source>
</evidence>
<keyword evidence="7" id="KW-0106">Calcium</keyword>
<dbReference type="PANTHER" id="PTHR46806:SF7">
    <property type="entry name" value="COAGULATION FACTOR VIII"/>
    <property type="match status" value="1"/>
</dbReference>